<dbReference type="Pfam" id="PF08281">
    <property type="entry name" value="Sigma70_r4_2"/>
    <property type="match status" value="1"/>
</dbReference>
<evidence type="ECO:0000256" key="1">
    <source>
        <dbReference type="ARBA" id="ARBA00011344"/>
    </source>
</evidence>
<name>A0ABZ2M1V3_9BACT</name>
<dbReference type="PANTHER" id="PTHR30173:SF43">
    <property type="entry name" value="ECF RNA POLYMERASE SIGMA FACTOR SIGI-RELATED"/>
    <property type="match status" value="1"/>
</dbReference>
<dbReference type="Proteomes" id="UP001370348">
    <property type="component" value="Chromosome"/>
</dbReference>
<proteinExistence type="inferred from homology"/>
<keyword evidence="6" id="KW-0548">Nucleotidyltransferase</keyword>
<comment type="similarity">
    <text evidence="2">Belongs to the sigma-70 factor family. ECF subfamily.</text>
</comment>
<dbReference type="InterPro" id="IPR013249">
    <property type="entry name" value="RNA_pol_sigma70_r4_t2"/>
</dbReference>
<dbReference type="InterPro" id="IPR013325">
    <property type="entry name" value="RNA_pol_sigma_r2"/>
</dbReference>
<dbReference type="NCBIfam" id="TIGR02937">
    <property type="entry name" value="sigma70-ECF"/>
    <property type="match status" value="1"/>
</dbReference>
<dbReference type="Gene3D" id="3.10.450.50">
    <property type="match status" value="1"/>
</dbReference>
<dbReference type="InterPro" id="IPR013324">
    <property type="entry name" value="RNA_pol_sigma_r3/r4-like"/>
</dbReference>
<gene>
    <name evidence="6" type="ORF">LZC94_46920</name>
</gene>
<keyword evidence="6" id="KW-0808">Transferase</keyword>
<keyword evidence="2" id="KW-0238">DNA-binding</keyword>
<dbReference type="SUPFAM" id="SSF88946">
    <property type="entry name" value="Sigma2 domain of RNA polymerase sigma factors"/>
    <property type="match status" value="1"/>
</dbReference>
<dbReference type="NCBIfam" id="NF006089">
    <property type="entry name" value="PRK08241.1"/>
    <property type="match status" value="1"/>
</dbReference>
<dbReference type="InterPro" id="IPR032710">
    <property type="entry name" value="NTF2-like_dom_sf"/>
</dbReference>
<dbReference type="EMBL" id="CP089984">
    <property type="protein sequence ID" value="WXB15342.1"/>
    <property type="molecule type" value="Genomic_DNA"/>
</dbReference>
<dbReference type="Gene3D" id="1.10.10.10">
    <property type="entry name" value="Winged helix-like DNA-binding domain superfamily/Winged helix DNA-binding domain"/>
    <property type="match status" value="1"/>
</dbReference>
<organism evidence="6 7">
    <name type="scientific">Pendulispora albinea</name>
    <dbReference type="NCBI Taxonomy" id="2741071"/>
    <lineage>
        <taxon>Bacteria</taxon>
        <taxon>Pseudomonadati</taxon>
        <taxon>Myxococcota</taxon>
        <taxon>Myxococcia</taxon>
        <taxon>Myxococcales</taxon>
        <taxon>Sorangiineae</taxon>
        <taxon>Pendulisporaceae</taxon>
        <taxon>Pendulispora</taxon>
    </lineage>
</organism>
<feature type="domain" description="SnoaL-like" evidence="5">
    <location>
        <begin position="212"/>
        <end position="309"/>
    </location>
</feature>
<dbReference type="NCBIfam" id="TIGR02960">
    <property type="entry name" value="SigX5"/>
    <property type="match status" value="1"/>
</dbReference>
<dbReference type="InterPro" id="IPR007627">
    <property type="entry name" value="RNA_pol_sigma70_r2"/>
</dbReference>
<evidence type="ECO:0000313" key="6">
    <source>
        <dbReference type="EMBL" id="WXB15342.1"/>
    </source>
</evidence>
<keyword evidence="7" id="KW-1185">Reference proteome</keyword>
<dbReference type="Gene3D" id="1.10.1740.10">
    <property type="match status" value="1"/>
</dbReference>
<dbReference type="Pfam" id="PF04542">
    <property type="entry name" value="Sigma70_r2"/>
    <property type="match status" value="1"/>
</dbReference>
<dbReference type="GO" id="GO:0003899">
    <property type="term" value="F:DNA-directed RNA polymerase activity"/>
    <property type="evidence" value="ECO:0007669"/>
    <property type="project" value="UniProtKB-EC"/>
</dbReference>
<keyword evidence="2" id="KW-0804">Transcription</keyword>
<dbReference type="InterPro" id="IPR036388">
    <property type="entry name" value="WH-like_DNA-bd_sf"/>
</dbReference>
<protein>
    <recommendedName>
        <fullName evidence="2">RNA polymerase sigma factor</fullName>
    </recommendedName>
</protein>
<dbReference type="SUPFAM" id="SSF54427">
    <property type="entry name" value="NTF2-like"/>
    <property type="match status" value="1"/>
</dbReference>
<keyword evidence="2" id="KW-0805">Transcription regulation</keyword>
<feature type="domain" description="RNA polymerase sigma-70 region 2" evidence="3">
    <location>
        <begin position="24"/>
        <end position="81"/>
    </location>
</feature>
<comment type="subunit">
    <text evidence="1">Interacts transiently with the RNA polymerase catalytic core formed by RpoA, RpoB, RpoC and RpoZ (2 alpha, 1 beta, 1 beta' and 1 omega subunit) to form the RNA polymerase holoenzyme that can initiate transcription.</text>
</comment>
<evidence type="ECO:0000313" key="7">
    <source>
        <dbReference type="Proteomes" id="UP001370348"/>
    </source>
</evidence>
<dbReference type="InterPro" id="IPR014305">
    <property type="entry name" value="RNA_pol_sigma-G_actinobac"/>
</dbReference>
<reference evidence="6 7" key="1">
    <citation type="submission" date="2021-12" db="EMBL/GenBank/DDBJ databases">
        <title>Discovery of the Pendulisporaceae a myxobacterial family with distinct sporulation behavior and unique specialized metabolism.</title>
        <authorList>
            <person name="Garcia R."/>
            <person name="Popoff A."/>
            <person name="Bader C.D."/>
            <person name="Loehr J."/>
            <person name="Walesch S."/>
            <person name="Walt C."/>
            <person name="Boldt J."/>
            <person name="Bunk B."/>
            <person name="Haeckl F.J.F.P.J."/>
            <person name="Gunesch A.P."/>
            <person name="Birkelbach J."/>
            <person name="Nuebel U."/>
            <person name="Pietschmann T."/>
            <person name="Bach T."/>
            <person name="Mueller R."/>
        </authorList>
    </citation>
    <scope>NUCLEOTIDE SEQUENCE [LARGE SCALE GENOMIC DNA]</scope>
    <source>
        <strain evidence="6 7">MSr11954</strain>
    </source>
</reference>
<evidence type="ECO:0000259" key="3">
    <source>
        <dbReference type="Pfam" id="PF04542"/>
    </source>
</evidence>
<dbReference type="PROSITE" id="PS01063">
    <property type="entry name" value="SIGMA70_ECF"/>
    <property type="match status" value="1"/>
</dbReference>
<dbReference type="InterPro" id="IPR014284">
    <property type="entry name" value="RNA_pol_sigma-70_dom"/>
</dbReference>
<dbReference type="InterPro" id="IPR000838">
    <property type="entry name" value="RNA_pol_sigma70_ECF_CS"/>
</dbReference>
<sequence length="338" mass="38367">MGLESRKAHFEAQLAPYWRPLALHCYRMLGSLQDAEEVAQETMLRAWQRIGEVRASESIRAWLYKIATNACLDALRVRRRRSLPHLVRRARTMGDGAPPHEERWIDPAPDAWFEAEDAEDEREPGPERRTLVRENIGLAFIAALQWLPPKQRATLILSDVLGWRPLEIAELLETTIVSVYSLLQRARKGIESHAPHDIASEMTTADEEALLQRYIGAWECGDLDAFTALLAEDAILSMPPLAEWYSGKEAIHRFLTHVLATEPSRYRLIPLRANHAHAVAVFRQKTAGDPYEAAAMTVLAMRRGRIARMIRFASPNLFSYFDLSESPRSARPSQAART</sequence>
<evidence type="ECO:0000259" key="4">
    <source>
        <dbReference type="Pfam" id="PF08281"/>
    </source>
</evidence>
<dbReference type="InterPro" id="IPR052704">
    <property type="entry name" value="ECF_Sigma-70_Domain"/>
</dbReference>
<dbReference type="SUPFAM" id="SSF88659">
    <property type="entry name" value="Sigma3 and sigma4 domains of RNA polymerase sigma factors"/>
    <property type="match status" value="1"/>
</dbReference>
<dbReference type="PANTHER" id="PTHR30173">
    <property type="entry name" value="SIGMA 19 FACTOR"/>
    <property type="match status" value="1"/>
</dbReference>
<keyword evidence="2" id="KW-0731">Sigma factor</keyword>
<evidence type="ECO:0000256" key="2">
    <source>
        <dbReference type="RuleBase" id="RU000716"/>
    </source>
</evidence>
<feature type="domain" description="RNA polymerase sigma factor 70 region 4 type 2" evidence="4">
    <location>
        <begin position="139"/>
        <end position="188"/>
    </location>
</feature>
<dbReference type="Pfam" id="PF12680">
    <property type="entry name" value="SnoaL_2"/>
    <property type="match status" value="1"/>
</dbReference>
<evidence type="ECO:0000259" key="5">
    <source>
        <dbReference type="Pfam" id="PF12680"/>
    </source>
</evidence>
<dbReference type="InterPro" id="IPR037401">
    <property type="entry name" value="SnoaL-like"/>
</dbReference>
<accession>A0ABZ2M1V3</accession>